<proteinExistence type="predicted"/>
<dbReference type="PROSITE" id="PS51221">
    <property type="entry name" value="TTL"/>
    <property type="match status" value="1"/>
</dbReference>
<dbReference type="SUPFAM" id="SSF56059">
    <property type="entry name" value="Glutathione synthetase ATP-binding domain-like"/>
    <property type="match status" value="1"/>
</dbReference>
<dbReference type="Gene3D" id="3.30.470.20">
    <property type="entry name" value="ATP-grasp fold, B domain"/>
    <property type="match status" value="1"/>
</dbReference>
<name>A0A7S3US62_HETAK</name>
<evidence type="ECO:0000313" key="1">
    <source>
        <dbReference type="EMBL" id="CAE0623618.1"/>
    </source>
</evidence>
<organism evidence="1">
    <name type="scientific">Heterosigma akashiwo</name>
    <name type="common">Chromophytic alga</name>
    <name type="synonym">Heterosigma carterae</name>
    <dbReference type="NCBI Taxonomy" id="2829"/>
    <lineage>
        <taxon>Eukaryota</taxon>
        <taxon>Sar</taxon>
        <taxon>Stramenopiles</taxon>
        <taxon>Ochrophyta</taxon>
        <taxon>Raphidophyceae</taxon>
        <taxon>Chattonellales</taxon>
        <taxon>Chattonellaceae</taxon>
        <taxon>Heterosigma</taxon>
    </lineage>
</organism>
<protein>
    <recommendedName>
        <fullName evidence="2">Tubulin--tyrosine ligase-like protein 9</fullName>
    </recommendedName>
</protein>
<dbReference type="EMBL" id="HBIU01005951">
    <property type="protein sequence ID" value="CAE0623618.1"/>
    <property type="molecule type" value="Transcribed_RNA"/>
</dbReference>
<dbReference type="Pfam" id="PF03133">
    <property type="entry name" value="TTL"/>
    <property type="match status" value="2"/>
</dbReference>
<gene>
    <name evidence="1" type="ORF">HAKA00212_LOCUS2284</name>
</gene>
<dbReference type="PANTHER" id="PTHR46069:SF1">
    <property type="entry name" value="CHROMOSOME UNDETERMINED SCAFFOLD_125, WHOLE GENOME SHOTGUN SEQUENCE"/>
    <property type="match status" value="1"/>
</dbReference>
<dbReference type="InterPro" id="IPR004344">
    <property type="entry name" value="TTL/TTLL_fam"/>
</dbReference>
<reference evidence="1" key="1">
    <citation type="submission" date="2021-01" db="EMBL/GenBank/DDBJ databases">
        <authorList>
            <person name="Corre E."/>
            <person name="Pelletier E."/>
            <person name="Niang G."/>
            <person name="Scheremetjew M."/>
            <person name="Finn R."/>
            <person name="Kale V."/>
            <person name="Holt S."/>
            <person name="Cochrane G."/>
            <person name="Meng A."/>
            <person name="Brown T."/>
            <person name="Cohen L."/>
        </authorList>
    </citation>
    <scope>NUCLEOTIDE SEQUENCE</scope>
    <source>
        <strain evidence="1">CCMP3107</strain>
    </source>
</reference>
<dbReference type="AlphaFoldDB" id="A0A7S3US62"/>
<evidence type="ECO:0008006" key="2">
    <source>
        <dbReference type="Google" id="ProtNLM"/>
    </source>
</evidence>
<dbReference type="PANTHER" id="PTHR46069">
    <property type="entry name" value="TUBULIN TYROSINE LIGASE"/>
    <property type="match status" value="1"/>
</dbReference>
<accession>A0A7S3US62</accession>
<sequence length="392" mass="44683">MWEMYRNPKRIKQIPSGAKKALNHFDNNGCLVTKKGLYKSLKAFVAKRPDLSLESIIPQTFYLSSSVVGAELGADDEEQQEEAEERAAFLEICRAEEALGRDCFWIVKPASMSNRGMGIEVKPGGEEVLALVDRPLKSGDRRRFGWIVQRYMMNPLLVRGRKFDVRCWVLLVARPPPPRRRGSGGGGGKRRPGLAAHLFREGYVRTSSARFDARRDRLGDKFIHLTNDAVQNKGKDYGKYEAGNKMSFEEFQAYIDETYDGKANYVEEHMLPGIKELARLSVEAVALEINKSRRKCCFELLGYDFMIDDNFQISLIEVNSNPCLEFSSPMLEDYITNLLSNVIEIAVDSIFLPPKKYQEQYHTGRTFQVFENKLELIYDDIRSSDAEEIDGS</sequence>